<dbReference type="PROSITE" id="PS00198">
    <property type="entry name" value="4FE4S_FER_1"/>
    <property type="match status" value="1"/>
</dbReference>
<evidence type="ECO:0000256" key="6">
    <source>
        <dbReference type="ARBA" id="ARBA00022448"/>
    </source>
</evidence>
<dbReference type="InterPro" id="IPR004489">
    <property type="entry name" value="Succ_DH/fum_Rdtase_Fe-S"/>
</dbReference>
<sequence length="309" mass="35408">MALFKHFLNPFKSILRLFATAAKPKKSLCKDGGKPPPEKELKPKLKTFQIYRYLPHEGKTFKKSYTLDLNKTGIKVLDALIRIKREMDPTLAFRMSCREGICGSCGMNIDGKNTLACLAPISPKGTTKIYPLPHMYVIRDLVVDMKHFTKQHRRIMPWLIRKEDPGPDKQLLQSVKDRDKIDGRIECILCACCSTSCPEYWWHGHSKDEKDFLGPAALLNAYRWVIDSRDQAQQERLAMLKNYFNVFRCHTINNCTNCCPRQLNPAQAISNLRLLLTNLQNKKKPDLPGAVLIEPEKACNVETDDECKT</sequence>
<dbReference type="InterPro" id="IPR001041">
    <property type="entry name" value="2Fe-2S_ferredoxin-type"/>
</dbReference>
<dbReference type="EC" id="1.3.5.1" evidence="4 17"/>
<keyword evidence="17" id="KW-0472">Membrane</keyword>
<dbReference type="GO" id="GO:0051538">
    <property type="term" value="F:3 iron, 4 sulfur cluster binding"/>
    <property type="evidence" value="ECO:0007669"/>
    <property type="project" value="UniProtKB-KW"/>
</dbReference>
<keyword evidence="17" id="KW-0999">Mitochondrion inner membrane</keyword>
<keyword evidence="11" id="KW-0249">Electron transport</keyword>
<dbReference type="InterPro" id="IPR036010">
    <property type="entry name" value="2Fe-2S_ferredoxin-like_sf"/>
</dbReference>
<evidence type="ECO:0000256" key="16">
    <source>
        <dbReference type="ARBA" id="ARBA00049220"/>
    </source>
</evidence>
<keyword evidence="12" id="KW-0560">Oxidoreductase</keyword>
<dbReference type="InterPro" id="IPR009051">
    <property type="entry name" value="Helical_ferredxn"/>
</dbReference>
<dbReference type="OrthoDB" id="1696654at2759"/>
<dbReference type="InterPro" id="IPR017900">
    <property type="entry name" value="4Fe4S_Fe_S_CS"/>
</dbReference>
<name>A0A9P0B0B5_BRAAE</name>
<dbReference type="Pfam" id="PF13085">
    <property type="entry name" value="Fer2_3"/>
    <property type="match status" value="1"/>
</dbReference>
<dbReference type="InterPro" id="IPR050573">
    <property type="entry name" value="SDH/FRD_Iron-Sulfur"/>
</dbReference>
<evidence type="ECO:0000256" key="7">
    <source>
        <dbReference type="ARBA" id="ARBA00022485"/>
    </source>
</evidence>
<evidence type="ECO:0000256" key="15">
    <source>
        <dbReference type="ARBA" id="ARBA00023291"/>
    </source>
</evidence>
<dbReference type="PANTHER" id="PTHR11921:SF29">
    <property type="entry name" value="SUCCINATE DEHYDROGENASE [UBIQUINONE] IRON-SULFUR SUBUNIT, MITOCHONDRIAL"/>
    <property type="match status" value="1"/>
</dbReference>
<keyword evidence="21" id="KW-1185">Reference proteome</keyword>
<evidence type="ECO:0000256" key="11">
    <source>
        <dbReference type="ARBA" id="ARBA00022982"/>
    </source>
</evidence>
<dbReference type="AlphaFoldDB" id="A0A9P0B0B5"/>
<evidence type="ECO:0000256" key="3">
    <source>
        <dbReference type="ARBA" id="ARBA00009433"/>
    </source>
</evidence>
<evidence type="ECO:0000256" key="12">
    <source>
        <dbReference type="ARBA" id="ARBA00023002"/>
    </source>
</evidence>
<dbReference type="NCBIfam" id="TIGR00384">
    <property type="entry name" value="dhsB"/>
    <property type="match status" value="1"/>
</dbReference>
<dbReference type="Pfam" id="PF13534">
    <property type="entry name" value="Fer4_17"/>
    <property type="match status" value="1"/>
</dbReference>
<evidence type="ECO:0000313" key="21">
    <source>
        <dbReference type="Proteomes" id="UP001154078"/>
    </source>
</evidence>
<proteinExistence type="inferred from homology"/>
<comment type="subcellular location">
    <subcellularLocation>
        <location evidence="1 17">Mitochondrion inner membrane</location>
        <topology evidence="1 17">Peripheral membrane protein</topology>
        <orientation evidence="1 17">Matrix side</orientation>
    </subcellularLocation>
</comment>
<feature type="domain" description="4Fe-4S ferredoxin-type" evidence="19">
    <location>
        <begin position="177"/>
        <end position="207"/>
    </location>
</feature>
<dbReference type="FunFam" id="1.10.1060.10:FF:000001">
    <property type="entry name" value="Succinate dehydrogenase iron-sulfur subunit SdhB"/>
    <property type="match status" value="1"/>
</dbReference>
<keyword evidence="7 17" id="KW-0004">4Fe-4S</keyword>
<evidence type="ECO:0000256" key="4">
    <source>
        <dbReference type="ARBA" id="ARBA00012792"/>
    </source>
</evidence>
<dbReference type="GO" id="GO:0051539">
    <property type="term" value="F:4 iron, 4 sulfur cluster binding"/>
    <property type="evidence" value="ECO:0007669"/>
    <property type="project" value="UniProtKB-KW"/>
</dbReference>
<accession>A0A9P0B0B5</accession>
<keyword evidence="13 17" id="KW-0408">Iron</keyword>
<keyword evidence="17" id="KW-0496">Mitochondrion</keyword>
<comment type="pathway">
    <text evidence="2 17">Carbohydrate metabolism; tricarboxylic acid cycle; fumarate from succinate (eukaryal route): step 1/1.</text>
</comment>
<evidence type="ECO:0000259" key="19">
    <source>
        <dbReference type="PROSITE" id="PS51379"/>
    </source>
</evidence>
<dbReference type="GO" id="GO:0005743">
    <property type="term" value="C:mitochondrial inner membrane"/>
    <property type="evidence" value="ECO:0007669"/>
    <property type="project" value="UniProtKB-SubCell"/>
</dbReference>
<keyword evidence="6" id="KW-0813">Transport</keyword>
<evidence type="ECO:0000256" key="13">
    <source>
        <dbReference type="ARBA" id="ARBA00023004"/>
    </source>
</evidence>
<dbReference type="GO" id="GO:0009055">
    <property type="term" value="F:electron transfer activity"/>
    <property type="evidence" value="ECO:0007669"/>
    <property type="project" value="InterPro"/>
</dbReference>
<evidence type="ECO:0000256" key="8">
    <source>
        <dbReference type="ARBA" id="ARBA00022532"/>
    </source>
</evidence>
<dbReference type="Proteomes" id="UP001154078">
    <property type="component" value="Chromosome 2"/>
</dbReference>
<dbReference type="PROSITE" id="PS51085">
    <property type="entry name" value="2FE2S_FER_2"/>
    <property type="match status" value="1"/>
</dbReference>
<evidence type="ECO:0000256" key="5">
    <source>
        <dbReference type="ARBA" id="ARBA00016766"/>
    </source>
</evidence>
<dbReference type="Gene3D" id="3.10.20.30">
    <property type="match status" value="1"/>
</dbReference>
<dbReference type="InterPro" id="IPR012675">
    <property type="entry name" value="Beta-grasp_dom_sf"/>
</dbReference>
<keyword evidence="9 17" id="KW-0001">2Fe-2S</keyword>
<dbReference type="PROSITE" id="PS51379">
    <property type="entry name" value="4FE4S_FER_2"/>
    <property type="match status" value="1"/>
</dbReference>
<dbReference type="PROSITE" id="PS00197">
    <property type="entry name" value="2FE2S_FER_1"/>
    <property type="match status" value="1"/>
</dbReference>
<dbReference type="GO" id="GO:0051537">
    <property type="term" value="F:2 iron, 2 sulfur cluster binding"/>
    <property type="evidence" value="ECO:0007669"/>
    <property type="project" value="UniProtKB-KW"/>
</dbReference>
<reference evidence="20" key="1">
    <citation type="submission" date="2021-12" db="EMBL/GenBank/DDBJ databases">
        <authorList>
            <person name="King R."/>
        </authorList>
    </citation>
    <scope>NUCLEOTIDE SEQUENCE</scope>
</reference>
<comment type="cofactor">
    <cofactor evidence="17">
        <name>[3Fe-4S] cluster</name>
        <dbReference type="ChEBI" id="CHEBI:21137"/>
    </cofactor>
    <text evidence="17">Binds 1 [3Fe-4S] cluster.</text>
</comment>
<comment type="cofactor">
    <cofactor evidence="17">
        <name>[4Fe-4S] cluster</name>
        <dbReference type="ChEBI" id="CHEBI:49883"/>
    </cofactor>
    <text evidence="17">Binds 1 [4Fe-4S] cluster.</text>
</comment>
<keyword evidence="10 17" id="KW-0479">Metal-binding</keyword>
<dbReference type="InterPro" id="IPR017896">
    <property type="entry name" value="4Fe4S_Fe-S-bd"/>
</dbReference>
<keyword evidence="14 17" id="KW-0411">Iron-sulfur</keyword>
<evidence type="ECO:0000259" key="18">
    <source>
        <dbReference type="PROSITE" id="PS51085"/>
    </source>
</evidence>
<comment type="cofactor">
    <cofactor evidence="17">
        <name>[2Fe-2S] cluster</name>
        <dbReference type="ChEBI" id="CHEBI:190135"/>
    </cofactor>
    <text evidence="17">Binds 1 [2Fe-2S] cluster.</text>
</comment>
<dbReference type="GO" id="GO:0006099">
    <property type="term" value="P:tricarboxylic acid cycle"/>
    <property type="evidence" value="ECO:0007669"/>
    <property type="project" value="UniProtKB-KW"/>
</dbReference>
<evidence type="ECO:0000256" key="17">
    <source>
        <dbReference type="RuleBase" id="RU361237"/>
    </source>
</evidence>
<evidence type="ECO:0000256" key="1">
    <source>
        <dbReference type="ARBA" id="ARBA00004443"/>
    </source>
</evidence>
<evidence type="ECO:0000256" key="9">
    <source>
        <dbReference type="ARBA" id="ARBA00022714"/>
    </source>
</evidence>
<dbReference type="Gene3D" id="1.10.1060.10">
    <property type="entry name" value="Alpha-helical ferredoxin"/>
    <property type="match status" value="1"/>
</dbReference>
<dbReference type="EMBL" id="OV121133">
    <property type="protein sequence ID" value="CAH0551960.1"/>
    <property type="molecule type" value="Genomic_DNA"/>
</dbReference>
<dbReference type="InterPro" id="IPR006058">
    <property type="entry name" value="2Fe2S_fd_BS"/>
</dbReference>
<comment type="similarity">
    <text evidence="3 17">Belongs to the succinate dehydrogenase/fumarate reductase iron-sulfur protein family.</text>
</comment>
<dbReference type="GO" id="GO:0046872">
    <property type="term" value="F:metal ion binding"/>
    <property type="evidence" value="ECO:0007669"/>
    <property type="project" value="UniProtKB-KW"/>
</dbReference>
<evidence type="ECO:0000256" key="14">
    <source>
        <dbReference type="ARBA" id="ARBA00023014"/>
    </source>
</evidence>
<evidence type="ECO:0000256" key="10">
    <source>
        <dbReference type="ARBA" id="ARBA00022723"/>
    </source>
</evidence>
<protein>
    <recommendedName>
        <fullName evidence="5 17">Succinate dehydrogenase [ubiquinone] iron-sulfur subunit, mitochondrial</fullName>
        <ecNumber evidence="4 17">1.3.5.1</ecNumber>
    </recommendedName>
</protein>
<feature type="domain" description="2Fe-2S ferredoxin-type" evidence="18">
    <location>
        <begin position="48"/>
        <end position="135"/>
    </location>
</feature>
<dbReference type="GO" id="GO:0022904">
    <property type="term" value="P:respiratory electron transport chain"/>
    <property type="evidence" value="ECO:0007669"/>
    <property type="project" value="TreeGrafter"/>
</dbReference>
<comment type="function">
    <text evidence="17">Iron-sulfur protein (IP) subunit of succinate dehydrogenase (SDH) that is involved in complex II of the mitochondrial electron transport chain and is responsible for transferring electrons from succinate to ubiquinone (coenzyme Q).</text>
</comment>
<keyword evidence="15 17" id="KW-0003">3Fe-4S</keyword>
<evidence type="ECO:0000256" key="2">
    <source>
        <dbReference type="ARBA" id="ARBA00004788"/>
    </source>
</evidence>
<gene>
    <name evidence="20" type="ORF">MELIAE_LOCUS4447</name>
</gene>
<dbReference type="PANTHER" id="PTHR11921">
    <property type="entry name" value="SUCCINATE DEHYDROGENASE IRON-SULFUR PROTEIN"/>
    <property type="match status" value="1"/>
</dbReference>
<comment type="catalytic activity">
    <reaction evidence="16">
        <text>a quinone + succinate = fumarate + a quinol</text>
        <dbReference type="Rhea" id="RHEA:40523"/>
        <dbReference type="ChEBI" id="CHEBI:24646"/>
        <dbReference type="ChEBI" id="CHEBI:29806"/>
        <dbReference type="ChEBI" id="CHEBI:30031"/>
        <dbReference type="ChEBI" id="CHEBI:132124"/>
        <dbReference type="EC" id="1.3.5.1"/>
    </reaction>
</comment>
<dbReference type="GO" id="GO:0008177">
    <property type="term" value="F:succinate dehydrogenase (quinone) activity"/>
    <property type="evidence" value="ECO:0007669"/>
    <property type="project" value="UniProtKB-EC"/>
</dbReference>
<organism evidence="20 21">
    <name type="scientific">Brassicogethes aeneus</name>
    <name type="common">Rape pollen beetle</name>
    <name type="synonym">Meligethes aeneus</name>
    <dbReference type="NCBI Taxonomy" id="1431903"/>
    <lineage>
        <taxon>Eukaryota</taxon>
        <taxon>Metazoa</taxon>
        <taxon>Ecdysozoa</taxon>
        <taxon>Arthropoda</taxon>
        <taxon>Hexapoda</taxon>
        <taxon>Insecta</taxon>
        <taxon>Pterygota</taxon>
        <taxon>Neoptera</taxon>
        <taxon>Endopterygota</taxon>
        <taxon>Coleoptera</taxon>
        <taxon>Polyphaga</taxon>
        <taxon>Cucujiformia</taxon>
        <taxon>Nitidulidae</taxon>
        <taxon>Meligethinae</taxon>
        <taxon>Brassicogethes</taxon>
    </lineage>
</organism>
<evidence type="ECO:0000313" key="20">
    <source>
        <dbReference type="EMBL" id="CAH0551960.1"/>
    </source>
</evidence>
<dbReference type="SUPFAM" id="SSF46548">
    <property type="entry name" value="alpha-helical ferredoxin"/>
    <property type="match status" value="1"/>
</dbReference>
<dbReference type="InterPro" id="IPR025192">
    <property type="entry name" value="Succ_DH/fum_Rdtase_N"/>
</dbReference>
<keyword evidence="8" id="KW-0816">Tricarboxylic acid cycle</keyword>
<dbReference type="NCBIfam" id="NF004616">
    <property type="entry name" value="PRK05950.1"/>
    <property type="match status" value="1"/>
</dbReference>
<dbReference type="SUPFAM" id="SSF54292">
    <property type="entry name" value="2Fe-2S ferredoxin-like"/>
    <property type="match status" value="1"/>
</dbReference>